<dbReference type="Pfam" id="PF13715">
    <property type="entry name" value="CarbopepD_reg_2"/>
    <property type="match status" value="1"/>
</dbReference>
<dbReference type="InterPro" id="IPR039426">
    <property type="entry name" value="TonB-dep_rcpt-like"/>
</dbReference>
<dbReference type="Gene3D" id="2.40.170.20">
    <property type="entry name" value="TonB-dependent receptor, beta-barrel domain"/>
    <property type="match status" value="1"/>
</dbReference>
<protein>
    <submittedName>
        <fullName evidence="10">TonB-dependent receptor plug domain-containing protein</fullName>
    </submittedName>
</protein>
<feature type="domain" description="TonB-dependent receptor plug" evidence="9">
    <location>
        <begin position="284"/>
        <end position="351"/>
    </location>
</feature>
<dbReference type="SUPFAM" id="SSF56935">
    <property type="entry name" value="Porins"/>
    <property type="match status" value="1"/>
</dbReference>
<comment type="similarity">
    <text evidence="7">Belongs to the TonB-dependent receptor family.</text>
</comment>
<dbReference type="Gene3D" id="2.60.40.1120">
    <property type="entry name" value="Carboxypeptidase-like, regulatory domain"/>
    <property type="match status" value="1"/>
</dbReference>
<dbReference type="GO" id="GO:0009279">
    <property type="term" value="C:cell outer membrane"/>
    <property type="evidence" value="ECO:0007669"/>
    <property type="project" value="UniProtKB-SubCell"/>
</dbReference>
<sequence length="924" mass="104110">MTKIKLLYFIFFLFCCQSIYAQKVSDPFITVDFKNATVNEFVTALESKSSYHFYYDSTIMDSLRITFKADQKNLIYILEGSLKNTNYYYAIGQNSSVFLTKNEPLKTDLAILYFNQTPDNKATDSLFKTETALTNENKANTAATTENKIYEIGIKTNEIKSGMATIAGYLRNFKTGEPIYGASILSMNSKIGTFSDRVGFYSLTLPKGNNTLQIKAVNLGETRRQLVIYNDGKFNIDLKEKIVTLKTVQISSQKNNNLKSVEMGVNKLDIKSIKQVPSVFGEPDILRVVLTLPGVQSVGEASTGFNVRGGAADQNLILLDESTIYNPSHFFGFFSAFNPEIVDNVELYKSSIPEKFGGRLSSVLEVTNREGNKKKYTGSAGIGLITSRLNIEGPIDSNKTSFILGARTTYSNWLLKLLPKDYKNSSASFTDINLGISHQINEKNSIIFSGYYSTDRFKLNSDTAYSYGNKNASIKWKHIFNPKLTGSLVAGFDKYNYNIKSENNEVNAYNLSFDIGQTNLKADFNYLLNDKHTVNFGLSSIYYTLHPGEFLPVGEKSLIKPDVVPTEQALESAVYVGDKFDITKELSISGGLRYSLFNFLGPYDVRTYVEGQPKTENTLVSTESFGRNKVIKTYHGPEIRLSARYNVSNSFSVKAAFNTLRQYIHLISNTTAISPTDIYKLSDPNIKPQFGNQISLGLYKNFSDNAIETSVEVYYKKIKDYLDYKSGASLVLNHHIETDVINTKGKAYGVEFFVRKNVGNLNGWMSYAYSRTLLKDDDITSIEKINAGNYYAANFDKPHAFNFIGNYRISHRVSFSLNLTYSTGRPITLPISKYYYAGAQRVYYSDRNAYRIPDYFRSDISFNIEGNHKLKQLTHGSWTAGIYNITGRKNAFSTYFTEQAGVIKGYKLSIFATVLPFVNYNIKF</sequence>
<dbReference type="InterPro" id="IPR012910">
    <property type="entry name" value="Plug_dom"/>
</dbReference>
<evidence type="ECO:0000256" key="1">
    <source>
        <dbReference type="ARBA" id="ARBA00004571"/>
    </source>
</evidence>
<gene>
    <name evidence="10" type="ORF">GM921_04565</name>
</gene>
<dbReference type="AlphaFoldDB" id="A0A923DXR6"/>
<reference evidence="10" key="1">
    <citation type="submission" date="2019-11" db="EMBL/GenBank/DDBJ databases">
        <title>Description of Pedobacter sp. LMG 31464T.</title>
        <authorList>
            <person name="Carlier A."/>
            <person name="Qi S."/>
            <person name="Vandamme P."/>
        </authorList>
    </citation>
    <scope>NUCLEOTIDE SEQUENCE</scope>
    <source>
        <strain evidence="10">LMG 31464</strain>
    </source>
</reference>
<evidence type="ECO:0000256" key="5">
    <source>
        <dbReference type="ARBA" id="ARBA00023136"/>
    </source>
</evidence>
<dbReference type="EMBL" id="WNXD01000001">
    <property type="protein sequence ID" value="MBB2144743.1"/>
    <property type="molecule type" value="Genomic_DNA"/>
</dbReference>
<dbReference type="InterPro" id="IPR008969">
    <property type="entry name" value="CarboxyPept-like_regulatory"/>
</dbReference>
<comment type="subcellular location">
    <subcellularLocation>
        <location evidence="1 7">Cell outer membrane</location>
        <topology evidence="1 7">Multi-pass membrane protein</topology>
    </subcellularLocation>
</comment>
<feature type="chain" id="PRO_5036713243" evidence="8">
    <location>
        <begin position="22"/>
        <end position="924"/>
    </location>
</feature>
<evidence type="ECO:0000256" key="6">
    <source>
        <dbReference type="ARBA" id="ARBA00023237"/>
    </source>
</evidence>
<proteinExistence type="inferred from homology"/>
<accession>A0A923DXR6</accession>
<keyword evidence="6 7" id="KW-0998">Cell outer membrane</keyword>
<keyword evidence="4 7" id="KW-0812">Transmembrane</keyword>
<organism evidence="10 11">
    <name type="scientific">Pedobacter planticolens</name>
    <dbReference type="NCBI Taxonomy" id="2679964"/>
    <lineage>
        <taxon>Bacteria</taxon>
        <taxon>Pseudomonadati</taxon>
        <taxon>Bacteroidota</taxon>
        <taxon>Sphingobacteriia</taxon>
        <taxon>Sphingobacteriales</taxon>
        <taxon>Sphingobacteriaceae</taxon>
        <taxon>Pedobacter</taxon>
    </lineage>
</organism>
<keyword evidence="10" id="KW-0675">Receptor</keyword>
<evidence type="ECO:0000256" key="7">
    <source>
        <dbReference type="PROSITE-ProRule" id="PRU01360"/>
    </source>
</evidence>
<evidence type="ECO:0000313" key="10">
    <source>
        <dbReference type="EMBL" id="MBB2144743.1"/>
    </source>
</evidence>
<evidence type="ECO:0000259" key="9">
    <source>
        <dbReference type="Pfam" id="PF07715"/>
    </source>
</evidence>
<comment type="caution">
    <text evidence="10">The sequence shown here is derived from an EMBL/GenBank/DDBJ whole genome shotgun (WGS) entry which is preliminary data.</text>
</comment>
<feature type="signal peptide" evidence="8">
    <location>
        <begin position="1"/>
        <end position="21"/>
    </location>
</feature>
<dbReference type="InterPro" id="IPR036942">
    <property type="entry name" value="Beta-barrel_TonB_sf"/>
</dbReference>
<dbReference type="InterPro" id="IPR037066">
    <property type="entry name" value="Plug_dom_sf"/>
</dbReference>
<evidence type="ECO:0000256" key="2">
    <source>
        <dbReference type="ARBA" id="ARBA00022448"/>
    </source>
</evidence>
<dbReference type="Pfam" id="PF07715">
    <property type="entry name" value="Plug"/>
    <property type="match status" value="1"/>
</dbReference>
<evidence type="ECO:0000256" key="4">
    <source>
        <dbReference type="ARBA" id="ARBA00022692"/>
    </source>
</evidence>
<keyword evidence="3 7" id="KW-1134">Transmembrane beta strand</keyword>
<keyword evidence="11" id="KW-1185">Reference proteome</keyword>
<keyword evidence="5 7" id="KW-0472">Membrane</keyword>
<dbReference type="PROSITE" id="PS52016">
    <property type="entry name" value="TONB_DEPENDENT_REC_3"/>
    <property type="match status" value="1"/>
</dbReference>
<evidence type="ECO:0000256" key="8">
    <source>
        <dbReference type="SAM" id="SignalP"/>
    </source>
</evidence>
<dbReference type="Gene3D" id="2.170.130.10">
    <property type="entry name" value="TonB-dependent receptor, plug domain"/>
    <property type="match status" value="1"/>
</dbReference>
<evidence type="ECO:0000313" key="11">
    <source>
        <dbReference type="Proteomes" id="UP000601055"/>
    </source>
</evidence>
<keyword evidence="2 7" id="KW-0813">Transport</keyword>
<keyword evidence="8" id="KW-0732">Signal</keyword>
<name>A0A923DXR6_9SPHI</name>
<evidence type="ECO:0000256" key="3">
    <source>
        <dbReference type="ARBA" id="ARBA00022452"/>
    </source>
</evidence>
<dbReference type="RefSeq" id="WP_182921424.1">
    <property type="nucleotide sequence ID" value="NZ_WNXD01000001.1"/>
</dbReference>
<dbReference type="SUPFAM" id="SSF49464">
    <property type="entry name" value="Carboxypeptidase regulatory domain-like"/>
    <property type="match status" value="1"/>
</dbReference>
<dbReference type="Proteomes" id="UP000601055">
    <property type="component" value="Unassembled WGS sequence"/>
</dbReference>